<dbReference type="Proteomes" id="UP000588098">
    <property type="component" value="Unassembled WGS sequence"/>
</dbReference>
<evidence type="ECO:0000256" key="1">
    <source>
        <dbReference type="SAM" id="MobiDB-lite"/>
    </source>
</evidence>
<feature type="compositionally biased region" description="Polar residues" evidence="1">
    <location>
        <begin position="1"/>
        <end position="25"/>
    </location>
</feature>
<evidence type="ECO:0000313" key="2">
    <source>
        <dbReference type="EMBL" id="MBB5937728.1"/>
    </source>
</evidence>
<protein>
    <submittedName>
        <fullName evidence="2">Uncharacterized protein</fullName>
    </submittedName>
</protein>
<keyword evidence="3" id="KW-1185">Reference proteome</keyword>
<dbReference type="RefSeq" id="WP_184574927.1">
    <property type="nucleotide sequence ID" value="NZ_JACHJL010000013.1"/>
</dbReference>
<evidence type="ECO:0000313" key="3">
    <source>
        <dbReference type="Proteomes" id="UP000588098"/>
    </source>
</evidence>
<sequence>MRHTEQQQVSAESSEAEQANRSGQAESADESDTQVTPDLPPVVEVPEVEIDSSGRPPRAKDDAEKVGQRPHDESAVPEHPG</sequence>
<comment type="caution">
    <text evidence="2">The sequence shown here is derived from an EMBL/GenBank/DDBJ whole genome shotgun (WGS) entry which is preliminary data.</text>
</comment>
<feature type="compositionally biased region" description="Basic and acidic residues" evidence="1">
    <location>
        <begin position="58"/>
        <end position="81"/>
    </location>
</feature>
<dbReference type="EMBL" id="JACHJL010000013">
    <property type="protein sequence ID" value="MBB5937728.1"/>
    <property type="molecule type" value="Genomic_DNA"/>
</dbReference>
<gene>
    <name evidence="2" type="ORF">FHS42_004812</name>
</gene>
<feature type="region of interest" description="Disordered" evidence="1">
    <location>
        <begin position="1"/>
        <end position="81"/>
    </location>
</feature>
<name>A0A7W9V038_9ACTN</name>
<proteinExistence type="predicted"/>
<accession>A0A7W9V038</accession>
<organism evidence="2 3">
    <name type="scientific">Streptomyces zagrosensis</name>
    <dbReference type="NCBI Taxonomy" id="1042984"/>
    <lineage>
        <taxon>Bacteria</taxon>
        <taxon>Bacillati</taxon>
        <taxon>Actinomycetota</taxon>
        <taxon>Actinomycetes</taxon>
        <taxon>Kitasatosporales</taxon>
        <taxon>Streptomycetaceae</taxon>
        <taxon>Streptomyces</taxon>
    </lineage>
</organism>
<reference evidence="2 3" key="1">
    <citation type="submission" date="2020-08" db="EMBL/GenBank/DDBJ databases">
        <title>Genomic Encyclopedia of Type Strains, Phase III (KMG-III): the genomes of soil and plant-associated and newly described type strains.</title>
        <authorList>
            <person name="Whitman W."/>
        </authorList>
    </citation>
    <scope>NUCLEOTIDE SEQUENCE [LARGE SCALE GENOMIC DNA]</scope>
    <source>
        <strain evidence="2 3">CECT 8305</strain>
    </source>
</reference>
<dbReference type="AlphaFoldDB" id="A0A7W9V038"/>